<gene>
    <name evidence="2" type="ORF">Dsin_018203</name>
</gene>
<feature type="domain" description="RNase H type-1" evidence="1">
    <location>
        <begin position="115"/>
        <end position="212"/>
    </location>
</feature>
<dbReference type="PANTHER" id="PTHR47074">
    <property type="entry name" value="BNAC02G40300D PROTEIN"/>
    <property type="match status" value="1"/>
</dbReference>
<dbReference type="GO" id="GO:0004523">
    <property type="term" value="F:RNA-DNA hybrid ribonuclease activity"/>
    <property type="evidence" value="ECO:0007669"/>
    <property type="project" value="InterPro"/>
</dbReference>
<reference evidence="2" key="1">
    <citation type="journal article" date="2023" name="Plant J.">
        <title>Genome sequences and population genomics provide insights into the demographic history, inbreeding, and mutation load of two 'living fossil' tree species of Dipteronia.</title>
        <authorList>
            <person name="Feng Y."/>
            <person name="Comes H.P."/>
            <person name="Chen J."/>
            <person name="Zhu S."/>
            <person name="Lu R."/>
            <person name="Zhang X."/>
            <person name="Li P."/>
            <person name="Qiu J."/>
            <person name="Olsen K.M."/>
            <person name="Qiu Y."/>
        </authorList>
    </citation>
    <scope>NUCLEOTIDE SEQUENCE</scope>
    <source>
        <strain evidence="2">NBL</strain>
    </source>
</reference>
<name>A0AAE0A5F9_9ROSI</name>
<dbReference type="InterPro" id="IPR052929">
    <property type="entry name" value="RNase_H-like_EbsB-rel"/>
</dbReference>
<dbReference type="CDD" id="cd06222">
    <property type="entry name" value="RNase_H_like"/>
    <property type="match status" value="1"/>
</dbReference>
<organism evidence="2 3">
    <name type="scientific">Dipteronia sinensis</name>
    <dbReference type="NCBI Taxonomy" id="43782"/>
    <lineage>
        <taxon>Eukaryota</taxon>
        <taxon>Viridiplantae</taxon>
        <taxon>Streptophyta</taxon>
        <taxon>Embryophyta</taxon>
        <taxon>Tracheophyta</taxon>
        <taxon>Spermatophyta</taxon>
        <taxon>Magnoliopsida</taxon>
        <taxon>eudicotyledons</taxon>
        <taxon>Gunneridae</taxon>
        <taxon>Pentapetalae</taxon>
        <taxon>rosids</taxon>
        <taxon>malvids</taxon>
        <taxon>Sapindales</taxon>
        <taxon>Sapindaceae</taxon>
        <taxon>Hippocastanoideae</taxon>
        <taxon>Acereae</taxon>
        <taxon>Dipteronia</taxon>
    </lineage>
</organism>
<protein>
    <recommendedName>
        <fullName evidence="1">RNase H type-1 domain-containing protein</fullName>
    </recommendedName>
</protein>
<dbReference type="EMBL" id="JANJYJ010000006">
    <property type="protein sequence ID" value="KAK3204157.1"/>
    <property type="molecule type" value="Genomic_DNA"/>
</dbReference>
<evidence type="ECO:0000313" key="2">
    <source>
        <dbReference type="EMBL" id="KAK3204157.1"/>
    </source>
</evidence>
<keyword evidence="3" id="KW-1185">Reference proteome</keyword>
<evidence type="ECO:0000259" key="1">
    <source>
        <dbReference type="Pfam" id="PF13456"/>
    </source>
</evidence>
<dbReference type="InterPro" id="IPR044730">
    <property type="entry name" value="RNase_H-like_dom_plant"/>
</dbReference>
<dbReference type="Proteomes" id="UP001281410">
    <property type="component" value="Unassembled WGS sequence"/>
</dbReference>
<accession>A0AAE0A5F9</accession>
<dbReference type="InterPro" id="IPR002156">
    <property type="entry name" value="RNaseH_domain"/>
</dbReference>
<dbReference type="GO" id="GO:0003676">
    <property type="term" value="F:nucleic acid binding"/>
    <property type="evidence" value="ECO:0007669"/>
    <property type="project" value="InterPro"/>
</dbReference>
<comment type="caution">
    <text evidence="2">The sequence shown here is derived from an EMBL/GenBank/DDBJ whole genome shotgun (WGS) entry which is preliminary data.</text>
</comment>
<evidence type="ECO:0000313" key="3">
    <source>
        <dbReference type="Proteomes" id="UP001281410"/>
    </source>
</evidence>
<dbReference type="Pfam" id="PF13456">
    <property type="entry name" value="RVT_3"/>
    <property type="match status" value="1"/>
</dbReference>
<dbReference type="InterPro" id="IPR036397">
    <property type="entry name" value="RNaseH_sf"/>
</dbReference>
<proteinExistence type="predicted"/>
<sequence>MMLNLCILGLCGYTSFILLYVGMTLHPSLTSSMLVITASSREKLPCCVLFSGVPGFGGTEQSIRPQCCRVRRLVDWSSSFFTDFLDANLVGPRNVMISPTNVVWKAPAVGFFKINIDAAVSSSLGLSDVGTIIRDSAGRVLASSVAKLPGVTSSLLAKAWAILKDLLLARDTGIRPVTLDSEAQAVVHLINTNARPLSEIGILLDDIFRLLSACD</sequence>
<dbReference type="PANTHER" id="PTHR47074:SF11">
    <property type="entry name" value="REVERSE TRANSCRIPTASE-LIKE PROTEIN"/>
    <property type="match status" value="1"/>
</dbReference>
<dbReference type="AlphaFoldDB" id="A0AAE0A5F9"/>
<dbReference type="Gene3D" id="3.30.420.10">
    <property type="entry name" value="Ribonuclease H-like superfamily/Ribonuclease H"/>
    <property type="match status" value="1"/>
</dbReference>